<organism evidence="1 2">
    <name type="scientific">Ancylobacter rudongensis</name>
    <dbReference type="NCBI Taxonomy" id="177413"/>
    <lineage>
        <taxon>Bacteria</taxon>
        <taxon>Pseudomonadati</taxon>
        <taxon>Pseudomonadota</taxon>
        <taxon>Alphaproteobacteria</taxon>
        <taxon>Hyphomicrobiales</taxon>
        <taxon>Xanthobacteraceae</taxon>
        <taxon>Ancylobacter</taxon>
    </lineage>
</organism>
<proteinExistence type="predicted"/>
<gene>
    <name evidence="1" type="ORF">SAMN05660859_0147</name>
</gene>
<evidence type="ECO:0000313" key="2">
    <source>
        <dbReference type="Proteomes" id="UP000198889"/>
    </source>
</evidence>
<dbReference type="RefSeq" id="WP_162841858.1">
    <property type="nucleotide sequence ID" value="NZ_FMTP01000010.1"/>
</dbReference>
<protein>
    <submittedName>
        <fullName evidence="1">Uncharacterized protein</fullName>
    </submittedName>
</protein>
<reference evidence="2" key="1">
    <citation type="submission" date="2016-10" db="EMBL/GenBank/DDBJ databases">
        <authorList>
            <person name="Varghese N."/>
            <person name="Submissions S."/>
        </authorList>
    </citation>
    <scope>NUCLEOTIDE SEQUENCE [LARGE SCALE GENOMIC DNA]</scope>
    <source>
        <strain evidence="2">CGMCC 1.1761</strain>
    </source>
</reference>
<accession>A0A1G4UQU9</accession>
<dbReference type="EMBL" id="FMTP01000010">
    <property type="protein sequence ID" value="SCW95917.1"/>
    <property type="molecule type" value="Genomic_DNA"/>
</dbReference>
<keyword evidence="2" id="KW-1185">Reference proteome</keyword>
<name>A0A1G4UQU9_9HYPH</name>
<evidence type="ECO:0000313" key="1">
    <source>
        <dbReference type="EMBL" id="SCW95917.1"/>
    </source>
</evidence>
<dbReference type="AlphaFoldDB" id="A0A1G4UQU9"/>
<dbReference type="STRING" id="177413.SAMN05660859_0147"/>
<dbReference type="Proteomes" id="UP000198889">
    <property type="component" value="Unassembled WGS sequence"/>
</dbReference>
<sequence length="71" mass="7593">MPELSQEISRAIALKKGNNEFALFFFGPDQWTAEIGNTSHYVNLGESSGELVGAGKTPELAVADLLRQLGG</sequence>